<sequence length="375" mass="41108">MLSYFLLCPCILTHIAPFLLPHTLTVTRAHTHTGPCYVLEQYTAAHRMHPVLTMSSPFSNLPAAAVFPETCATSPGALPSAALSSPASTCTYLLAPPRERQTNNISASNDTHAGHMAREQQQMIEQLMSTGLVQAADLLGFGFSAAELCAAGVHLPSPHHRSGEQTRDCRETEQPKWAGDAYSEDRRHRGVPRKRAWCNDAAQTRPQKSERAAQSSAVRGDATTAVPTPEMTREPQTVVKSVTAPALLSEEMRTRSLRAATLVEQTQRLRQQQGSQDCARLLCYDDTGDEEVSNTTSKGRFPGEATEALAPMAQATETYHRTRCNTALAFSGLDVAVVKEIAQRLQDESVHDTDTKSSRTREYLESRELGNTPYM</sequence>
<comment type="caution">
    <text evidence="3">The sequence shown here is derived from an EMBL/GenBank/DDBJ whole genome shotgun (WGS) entry which is preliminary data.</text>
</comment>
<dbReference type="Proteomes" id="UP000419144">
    <property type="component" value="Unassembled WGS sequence"/>
</dbReference>
<feature type="compositionally biased region" description="Polar residues" evidence="1">
    <location>
        <begin position="201"/>
        <end position="217"/>
    </location>
</feature>
<evidence type="ECO:0000313" key="4">
    <source>
        <dbReference type="Proteomes" id="UP000419144"/>
    </source>
</evidence>
<evidence type="ECO:0000313" key="3">
    <source>
        <dbReference type="EMBL" id="GET86088.1"/>
    </source>
</evidence>
<feature type="region of interest" description="Disordered" evidence="1">
    <location>
        <begin position="346"/>
        <end position="375"/>
    </location>
</feature>
<dbReference type="EMBL" id="BLBS01000008">
    <property type="protein sequence ID" value="GET86088.1"/>
    <property type="molecule type" value="Genomic_DNA"/>
</dbReference>
<name>A0A640K9X7_LEITA</name>
<dbReference type="OrthoDB" id="266482at2759"/>
<keyword evidence="2" id="KW-0732">Signal</keyword>
<feature type="region of interest" description="Disordered" evidence="1">
    <location>
        <begin position="157"/>
        <end position="238"/>
    </location>
</feature>
<feature type="compositionally biased region" description="Basic and acidic residues" evidence="1">
    <location>
        <begin position="161"/>
        <end position="174"/>
    </location>
</feature>
<feature type="chain" id="PRO_5024851809" evidence="2">
    <location>
        <begin position="30"/>
        <end position="375"/>
    </location>
</feature>
<reference evidence="3" key="1">
    <citation type="submission" date="2019-11" db="EMBL/GenBank/DDBJ databases">
        <title>Leishmania tarentolae CDS.</title>
        <authorList>
            <person name="Goto Y."/>
            <person name="Yamagishi J."/>
        </authorList>
    </citation>
    <scope>NUCLEOTIDE SEQUENCE [LARGE SCALE GENOMIC DNA]</scope>
    <source>
        <strain evidence="3">Parrot Tar II</strain>
    </source>
</reference>
<evidence type="ECO:0000256" key="2">
    <source>
        <dbReference type="SAM" id="SignalP"/>
    </source>
</evidence>
<feature type="compositionally biased region" description="Basic and acidic residues" evidence="1">
    <location>
        <begin position="346"/>
        <end position="368"/>
    </location>
</feature>
<organism evidence="3 4">
    <name type="scientific">Leishmania tarentolae</name>
    <name type="common">Sauroleishmania tarentolae</name>
    <dbReference type="NCBI Taxonomy" id="5689"/>
    <lineage>
        <taxon>Eukaryota</taxon>
        <taxon>Discoba</taxon>
        <taxon>Euglenozoa</taxon>
        <taxon>Kinetoplastea</taxon>
        <taxon>Metakinetoplastina</taxon>
        <taxon>Trypanosomatida</taxon>
        <taxon>Trypanosomatidae</taxon>
        <taxon>Leishmaniinae</taxon>
        <taxon>Leishmania</taxon>
        <taxon>lizard Leishmania</taxon>
    </lineage>
</organism>
<keyword evidence="4" id="KW-1185">Reference proteome</keyword>
<accession>A0A640K9X7</accession>
<gene>
    <name evidence="3" type="ORF">LtaPh_0708200</name>
</gene>
<evidence type="ECO:0000256" key="1">
    <source>
        <dbReference type="SAM" id="MobiDB-lite"/>
    </source>
</evidence>
<proteinExistence type="predicted"/>
<dbReference type="VEuPathDB" id="TriTrypDB:LtaPh_0708200"/>
<feature type="signal peptide" evidence="2">
    <location>
        <begin position="1"/>
        <end position="29"/>
    </location>
</feature>
<protein>
    <submittedName>
        <fullName evidence="3">Uncharacterized protein</fullName>
    </submittedName>
</protein>
<dbReference type="AlphaFoldDB" id="A0A640K9X7"/>